<protein>
    <submittedName>
        <fullName evidence="1">Nucleoprotein</fullName>
    </submittedName>
</protein>
<sequence length="461" mass="52095">MAGRGGFIPDKKLVTDIYAFIRKTAIKYFPASDLKMSYNAEVVGALITAMMDDPELKAIKTGKLVLVKSVTNGLVKEEVAYQLEDFRKEIKEFVETKGRDKVRPILYCVKMAEKSWDEIIYHDAKVSKDLQLPKWCEIFAAGKNLAGKMKKARALSTGPLVHLQSLISINNYTGNIAKFPHEHRAACKKKIVTALNKQMISENQRKIVSQIADGKLENMGILVASWATIKPHVEHHYALPPAVIIICEEDLFKDDAANMSGVFIIYAWHSFLSQCKFTCPLDWVPFIVEIYFHRIFNTWKDDLGVVDFMYPALSPSERKEMPGTYGKVDTWVVRTALPISKEKFVRFAKPQKGAPRNLGPSSSSQLCNVVTIRGKRKAHNFVGDLPSASKVFKTDSNNLIEALQVESNQYRELEHEGTSTWYKVSYHGVMGDEGFRIEIAPCNDIYDQPPRFMFGTPSQTL</sequence>
<accession>A0A7T7WM37</accession>
<organism evidence="1">
    <name type="scientific">Soybean thrips thogotovirus 1</name>
    <dbReference type="NCBI Taxonomy" id="2797871"/>
    <lineage>
        <taxon>Viruses</taxon>
        <taxon>Riboviria</taxon>
        <taxon>Orthornavirae</taxon>
        <taxon>Negarnaviricota</taxon>
        <taxon>Polyploviricotina</taxon>
        <taxon>Insthoviricetes</taxon>
        <taxon>Articulavirales</taxon>
        <taxon>Orthomyxoviridae</taxon>
        <taxon>Thogotovirus</taxon>
    </lineage>
</organism>
<dbReference type="EMBL" id="MT195543">
    <property type="protein sequence ID" value="QQN90106.1"/>
    <property type="molecule type" value="Viral_cRNA"/>
</dbReference>
<keyword evidence="1" id="KW-0543">Viral nucleoprotein</keyword>
<name>A0A7T7WM37_9ORTO</name>
<evidence type="ECO:0000313" key="1">
    <source>
        <dbReference type="EMBL" id="QQN90106.1"/>
    </source>
</evidence>
<dbReference type="GO" id="GO:0019013">
    <property type="term" value="C:viral nucleocapsid"/>
    <property type="evidence" value="ECO:0007669"/>
    <property type="project" value="UniProtKB-KW"/>
</dbReference>
<dbReference type="SUPFAM" id="SSF161003">
    <property type="entry name" value="flu NP-like"/>
    <property type="match status" value="1"/>
</dbReference>
<keyword evidence="1" id="KW-0946">Virion</keyword>
<reference evidence="1" key="1">
    <citation type="journal article" date="2020" name="Viruses">
        <title>Soybean Thrips (Thysanoptera: Thripidae) Harbor Highly Diverse Populations of Arthropod, Fungal and Plant Viruses.</title>
        <authorList>
            <person name="Thekke-Veetil T."/>
            <person name="Lagos-Kutz D."/>
            <person name="McCoppin N.K."/>
            <person name="Hartman G.L."/>
            <person name="Ju H.K."/>
            <person name="Lim H.S."/>
            <person name="Domier L.L."/>
        </authorList>
    </citation>
    <scope>NUCLEOTIDE SEQUENCE</scope>
    <source>
        <strain evidence="1">STN1</strain>
    </source>
</reference>
<proteinExistence type="predicted"/>